<organism evidence="1 2">
    <name type="scientific">Haloplanus rubicundus</name>
    <dbReference type="NCBI Taxonomy" id="1547898"/>
    <lineage>
        <taxon>Archaea</taxon>
        <taxon>Methanobacteriati</taxon>
        <taxon>Methanobacteriota</taxon>
        <taxon>Stenosarchaea group</taxon>
        <taxon>Halobacteria</taxon>
        <taxon>Halobacteriales</taxon>
        <taxon>Haloferacaceae</taxon>
        <taxon>Haloplanus</taxon>
    </lineage>
</organism>
<dbReference type="InterPro" id="IPR023393">
    <property type="entry name" value="START-like_dom_sf"/>
</dbReference>
<dbReference type="SUPFAM" id="SSF55961">
    <property type="entry name" value="Bet v1-like"/>
    <property type="match status" value="1"/>
</dbReference>
<dbReference type="PANTHER" id="PTHR38588">
    <property type="entry name" value="BLL0334 PROTEIN"/>
    <property type="match status" value="1"/>
</dbReference>
<dbReference type="InterPro" id="IPR010419">
    <property type="entry name" value="CO_DH_gsu"/>
</dbReference>
<dbReference type="AlphaFoldDB" id="A0A345EGD6"/>
<dbReference type="KEGG" id="haq:DU484_16155"/>
<dbReference type="RefSeq" id="WP_114606445.1">
    <property type="nucleotide sequence ID" value="NZ_CP031148.1"/>
</dbReference>
<dbReference type="EMBL" id="CP031148">
    <property type="protein sequence ID" value="AXG11258.1"/>
    <property type="molecule type" value="Genomic_DNA"/>
</dbReference>
<name>A0A345EGD6_9EURY</name>
<dbReference type="GeneID" id="37288543"/>
<evidence type="ECO:0000313" key="2">
    <source>
        <dbReference type="Proteomes" id="UP000252985"/>
    </source>
</evidence>
<sequence>MEFDGTFGLEDVTTEEVWLALSDPIMVKNALPGCQFLVEVDDPDDVDFDALADEAAEREDPPTLPEADPEDVAERGLTEGGHYAALVQVGVGSVKPRFETVVTIDRREFPEMDASGQGSASDSSFEMDSGMTLVETDDGVDVEWWTEADVFGRVAQMGQRVINPVANRVVGRFFKQIQTELSDVGGGSSGLRDRISNFI</sequence>
<dbReference type="Proteomes" id="UP000252985">
    <property type="component" value="Chromosome"/>
</dbReference>
<protein>
    <submittedName>
        <fullName evidence="1">Carbon monoxide dehydrogenase</fullName>
    </submittedName>
</protein>
<dbReference type="Gene3D" id="3.30.530.20">
    <property type="match status" value="1"/>
</dbReference>
<dbReference type="PANTHER" id="PTHR38588:SF1">
    <property type="entry name" value="BLL0334 PROTEIN"/>
    <property type="match status" value="1"/>
</dbReference>
<gene>
    <name evidence="1" type="ORF">DU484_16155</name>
</gene>
<evidence type="ECO:0000313" key="1">
    <source>
        <dbReference type="EMBL" id="AXG11258.1"/>
    </source>
</evidence>
<reference evidence="1 2" key="1">
    <citation type="submission" date="2018-07" db="EMBL/GenBank/DDBJ databases">
        <title>Genome sequences of Haloplanus sp. CBA1112.</title>
        <authorList>
            <person name="Kim Y.B."/>
            <person name="Roh S.W."/>
        </authorList>
    </citation>
    <scope>NUCLEOTIDE SEQUENCE [LARGE SCALE GENOMIC DNA]</scope>
    <source>
        <strain evidence="1 2">CBA1112</strain>
    </source>
</reference>
<dbReference type="Pfam" id="PF06240">
    <property type="entry name" value="COXG"/>
    <property type="match status" value="1"/>
</dbReference>
<proteinExistence type="predicted"/>
<accession>A0A345EGD6</accession>